<evidence type="ECO:0000256" key="1">
    <source>
        <dbReference type="SAM" id="Phobius"/>
    </source>
</evidence>
<evidence type="ECO:0000313" key="2">
    <source>
        <dbReference type="EMBL" id="KOO02775.1"/>
    </source>
</evidence>
<organism evidence="2 3">
    <name type="scientific">Vibrio nereis</name>
    <dbReference type="NCBI Taxonomy" id="693"/>
    <lineage>
        <taxon>Bacteria</taxon>
        <taxon>Pseudomonadati</taxon>
        <taxon>Pseudomonadota</taxon>
        <taxon>Gammaproteobacteria</taxon>
        <taxon>Vibrionales</taxon>
        <taxon>Vibrionaceae</taxon>
        <taxon>Vibrio</taxon>
    </lineage>
</organism>
<proteinExistence type="predicted"/>
<dbReference type="OrthoDB" id="9788802at2"/>
<dbReference type="PROSITE" id="PS00409">
    <property type="entry name" value="PROKAR_NTER_METHYL"/>
    <property type="match status" value="1"/>
</dbReference>
<name>A0A0M0HL20_VIBNE</name>
<dbReference type="PATRIC" id="fig|693.5.peg.2794"/>
<comment type="caution">
    <text evidence="2">The sequence shown here is derived from an EMBL/GenBank/DDBJ whole genome shotgun (WGS) entry which is preliminary data.</text>
</comment>
<keyword evidence="1" id="KW-0472">Membrane</keyword>
<accession>A0A0M0HL20</accession>
<sequence>MKVKGFTLIEMVVTLIIGSILVLGIAGFVEFGARGYSDTIERQRLQTQAKFVLEKISREVRHAVPNMLSNKSVTGATNCLSFYPIVTSGFYAVSGADLQFVVGSKSASVDTMKNLSLVINPTVSAAAQNNIVTLSAVSSSKGTFLLKSKAVQITGNSVSNRHYLFDPNGEVSYCIMGNQVQRLVNGVGITPISDPGVSGALNYSPATVQHNGVVSIHLQFTNKNNESTHFRQNIQVLNVP</sequence>
<dbReference type="Proteomes" id="UP000037515">
    <property type="component" value="Unassembled WGS sequence"/>
</dbReference>
<dbReference type="STRING" id="693.AKJ17_13640"/>
<protein>
    <submittedName>
        <fullName evidence="2">MSHA biogenesis protein MshO</fullName>
    </submittedName>
</protein>
<keyword evidence="1" id="KW-0812">Transmembrane</keyword>
<dbReference type="RefSeq" id="WP_053396373.1">
    <property type="nucleotide sequence ID" value="NZ_LHPJ01000011.1"/>
</dbReference>
<keyword evidence="3" id="KW-1185">Reference proteome</keyword>
<dbReference type="AlphaFoldDB" id="A0A0M0HL20"/>
<dbReference type="EMBL" id="LHPJ01000011">
    <property type="protein sequence ID" value="KOO02775.1"/>
    <property type="molecule type" value="Genomic_DNA"/>
</dbReference>
<dbReference type="Pfam" id="PF07963">
    <property type="entry name" value="N_methyl"/>
    <property type="match status" value="1"/>
</dbReference>
<evidence type="ECO:0000313" key="3">
    <source>
        <dbReference type="Proteomes" id="UP000037515"/>
    </source>
</evidence>
<dbReference type="InterPro" id="IPR012902">
    <property type="entry name" value="N_methyl_site"/>
</dbReference>
<gene>
    <name evidence="2" type="ORF">AKJ17_13640</name>
</gene>
<feature type="transmembrane region" description="Helical" evidence="1">
    <location>
        <begin position="12"/>
        <end position="33"/>
    </location>
</feature>
<reference evidence="3" key="1">
    <citation type="submission" date="2015-08" db="EMBL/GenBank/DDBJ databases">
        <title>Vibrio galatheae sp. nov., a novel member of the Vibrionaceae family isolated from the Solomon Islands.</title>
        <authorList>
            <person name="Giubergia S."/>
            <person name="Machado H."/>
            <person name="Mateiu R.V."/>
            <person name="Gram L."/>
        </authorList>
    </citation>
    <scope>NUCLEOTIDE SEQUENCE [LARGE SCALE GENOMIC DNA]</scope>
    <source>
        <strain evidence="3">DSM 19584</strain>
    </source>
</reference>
<dbReference type="NCBIfam" id="TIGR02532">
    <property type="entry name" value="IV_pilin_GFxxxE"/>
    <property type="match status" value="1"/>
</dbReference>
<keyword evidence="1" id="KW-1133">Transmembrane helix</keyword>